<name>A0ABQ9YWH3_9CRUS</name>
<feature type="compositionally biased region" description="Polar residues" evidence="1">
    <location>
        <begin position="1"/>
        <end position="21"/>
    </location>
</feature>
<organism evidence="2 3">
    <name type="scientific">Daphnia magna</name>
    <dbReference type="NCBI Taxonomy" id="35525"/>
    <lineage>
        <taxon>Eukaryota</taxon>
        <taxon>Metazoa</taxon>
        <taxon>Ecdysozoa</taxon>
        <taxon>Arthropoda</taxon>
        <taxon>Crustacea</taxon>
        <taxon>Branchiopoda</taxon>
        <taxon>Diplostraca</taxon>
        <taxon>Cladocera</taxon>
        <taxon>Anomopoda</taxon>
        <taxon>Daphniidae</taxon>
        <taxon>Daphnia</taxon>
    </lineage>
</organism>
<proteinExistence type="predicted"/>
<sequence>MVGNSGSENTSTKTITSIQATTRKKIHSPINQSINNSTTPCLGHAQGNKKCFRTIGERKIPQESFAGTRDESPYGRQPQRRINPAHKVLTNFTSSSYPV</sequence>
<accession>A0ABQ9YWH3</accession>
<dbReference type="Proteomes" id="UP001234178">
    <property type="component" value="Unassembled WGS sequence"/>
</dbReference>
<feature type="region of interest" description="Disordered" evidence="1">
    <location>
        <begin position="1"/>
        <end position="45"/>
    </location>
</feature>
<comment type="caution">
    <text evidence="2">The sequence shown here is derived from an EMBL/GenBank/DDBJ whole genome shotgun (WGS) entry which is preliminary data.</text>
</comment>
<evidence type="ECO:0000313" key="2">
    <source>
        <dbReference type="EMBL" id="KAK4004989.1"/>
    </source>
</evidence>
<keyword evidence="3" id="KW-1185">Reference proteome</keyword>
<feature type="compositionally biased region" description="Polar residues" evidence="1">
    <location>
        <begin position="29"/>
        <end position="40"/>
    </location>
</feature>
<feature type="region of interest" description="Disordered" evidence="1">
    <location>
        <begin position="61"/>
        <end position="82"/>
    </location>
</feature>
<reference evidence="2 3" key="1">
    <citation type="journal article" date="2023" name="Nucleic Acids Res.">
        <title>The hologenome of Daphnia magna reveals possible DNA methylation and microbiome-mediated evolution of the host genome.</title>
        <authorList>
            <person name="Chaturvedi A."/>
            <person name="Li X."/>
            <person name="Dhandapani V."/>
            <person name="Marshall H."/>
            <person name="Kissane S."/>
            <person name="Cuenca-Cambronero M."/>
            <person name="Asole G."/>
            <person name="Calvet F."/>
            <person name="Ruiz-Romero M."/>
            <person name="Marangio P."/>
            <person name="Guigo R."/>
            <person name="Rago D."/>
            <person name="Mirbahai L."/>
            <person name="Eastwood N."/>
            <person name="Colbourne J.K."/>
            <person name="Zhou J."/>
            <person name="Mallon E."/>
            <person name="Orsini L."/>
        </authorList>
    </citation>
    <scope>NUCLEOTIDE SEQUENCE [LARGE SCALE GENOMIC DNA]</scope>
    <source>
        <strain evidence="2">LRV0_1</strain>
    </source>
</reference>
<gene>
    <name evidence="2" type="ORF">OUZ56_006714</name>
</gene>
<evidence type="ECO:0000256" key="1">
    <source>
        <dbReference type="SAM" id="MobiDB-lite"/>
    </source>
</evidence>
<protein>
    <submittedName>
        <fullName evidence="2">Uncharacterized protein</fullName>
    </submittedName>
</protein>
<evidence type="ECO:0000313" key="3">
    <source>
        <dbReference type="Proteomes" id="UP001234178"/>
    </source>
</evidence>
<dbReference type="EMBL" id="JAOYFB010000001">
    <property type="protein sequence ID" value="KAK4004989.1"/>
    <property type="molecule type" value="Genomic_DNA"/>
</dbReference>